<keyword evidence="12 15" id="KW-0496">Mitochondrion</keyword>
<proteinExistence type="inferred from homology"/>
<keyword evidence="6 15" id="KW-0679">Respiratory chain</keyword>
<protein>
    <recommendedName>
        <fullName evidence="4 15">NADH-ubiquinone oxidoreductase chain 6</fullName>
        <ecNumber evidence="3 15">7.1.1.2</ecNumber>
    </recommendedName>
</protein>
<dbReference type="GO" id="GO:0031966">
    <property type="term" value="C:mitochondrial membrane"/>
    <property type="evidence" value="ECO:0007669"/>
    <property type="project" value="UniProtKB-SubCell"/>
</dbReference>
<dbReference type="InterPro" id="IPR042106">
    <property type="entry name" value="Nuo/plastoQ_OxRdtase_6_NuoJ"/>
</dbReference>
<keyword evidence="16" id="KW-0732">Signal</keyword>
<reference evidence="17" key="1">
    <citation type="journal article" date="2013" name="Mol. Biol. Evol.">
        <title>Efficient Sequencing of Anuran mtDNAs and a Mitogenomic Exploration of the Phylogeny and Evolution of Frogs.</title>
        <authorList>
            <person name="Zhang P."/>
            <person name="Liang D."/>
            <person name="Mao R.L."/>
            <person name="Hillis D.M."/>
            <person name="Wake D.B."/>
            <person name="Cannatella D.C."/>
        </authorList>
    </citation>
    <scope>NUCLEOTIDE SEQUENCE</scope>
</reference>
<accession>S4V020</accession>
<evidence type="ECO:0000256" key="5">
    <source>
        <dbReference type="ARBA" id="ARBA00022448"/>
    </source>
</evidence>
<geneLocation type="mitochondrion" evidence="17"/>
<dbReference type="PANTHER" id="PTHR11435:SF1">
    <property type="entry name" value="NADH-UBIQUINONE OXIDOREDUCTASE CHAIN 6"/>
    <property type="match status" value="1"/>
</dbReference>
<evidence type="ECO:0000256" key="11">
    <source>
        <dbReference type="ARBA" id="ARBA00023027"/>
    </source>
</evidence>
<dbReference type="PANTHER" id="PTHR11435">
    <property type="entry name" value="NADH UBIQUINONE OXIDOREDUCTASE SUBUNIT ND6"/>
    <property type="match status" value="1"/>
</dbReference>
<evidence type="ECO:0000256" key="2">
    <source>
        <dbReference type="ARBA" id="ARBA00005698"/>
    </source>
</evidence>
<comment type="subcellular location">
    <subcellularLocation>
        <location evidence="1 15">Mitochondrion membrane</location>
        <topology evidence="1 15">Multi-pass membrane protein</topology>
    </subcellularLocation>
</comment>
<dbReference type="EMBL" id="JX564875">
    <property type="protein sequence ID" value="AGN71313.1"/>
    <property type="molecule type" value="Genomic_DNA"/>
</dbReference>
<dbReference type="InterPro" id="IPR050269">
    <property type="entry name" value="ComplexI_Subunit6"/>
</dbReference>
<evidence type="ECO:0000256" key="7">
    <source>
        <dbReference type="ARBA" id="ARBA00022692"/>
    </source>
</evidence>
<dbReference type="GO" id="GO:0008137">
    <property type="term" value="F:NADH dehydrogenase (ubiquinone) activity"/>
    <property type="evidence" value="ECO:0007669"/>
    <property type="project" value="UniProtKB-UniRule"/>
</dbReference>
<name>S4V020_9NEOB</name>
<evidence type="ECO:0000256" key="15">
    <source>
        <dbReference type="RuleBase" id="RU004430"/>
    </source>
</evidence>
<keyword evidence="13 15" id="KW-0472">Membrane</keyword>
<evidence type="ECO:0000256" key="1">
    <source>
        <dbReference type="ARBA" id="ARBA00004225"/>
    </source>
</evidence>
<evidence type="ECO:0000256" key="9">
    <source>
        <dbReference type="ARBA" id="ARBA00022982"/>
    </source>
</evidence>
<dbReference type="InterPro" id="IPR001457">
    <property type="entry name" value="NADH_UbQ/plastoQ_OxRdtase_su6"/>
</dbReference>
<evidence type="ECO:0000256" key="3">
    <source>
        <dbReference type="ARBA" id="ARBA00012944"/>
    </source>
</evidence>
<keyword evidence="11 15" id="KW-0520">NAD</keyword>
<evidence type="ECO:0000256" key="10">
    <source>
        <dbReference type="ARBA" id="ARBA00022989"/>
    </source>
</evidence>
<gene>
    <name evidence="17" type="primary">ND6</name>
</gene>
<feature type="transmembrane region" description="Helical" evidence="15">
    <location>
        <begin position="132"/>
        <end position="152"/>
    </location>
</feature>
<evidence type="ECO:0000256" key="8">
    <source>
        <dbReference type="ARBA" id="ARBA00022967"/>
    </source>
</evidence>
<dbReference type="Pfam" id="PF00499">
    <property type="entry name" value="Oxidored_q3"/>
    <property type="match status" value="1"/>
</dbReference>
<keyword evidence="9 15" id="KW-0249">Electron transport</keyword>
<keyword evidence="10 15" id="KW-1133">Transmembrane helix</keyword>
<keyword evidence="8 15" id="KW-1278">Translocase</keyword>
<feature type="transmembrane region" description="Helical" evidence="15">
    <location>
        <begin position="47"/>
        <end position="69"/>
    </location>
</feature>
<feature type="signal peptide" evidence="16">
    <location>
        <begin position="1"/>
        <end position="23"/>
    </location>
</feature>
<keyword evidence="7 15" id="KW-0812">Transmembrane</keyword>
<comment type="catalytic activity">
    <reaction evidence="14 15">
        <text>a ubiquinone + NADH + 5 H(+)(in) = a ubiquinol + NAD(+) + 4 H(+)(out)</text>
        <dbReference type="Rhea" id="RHEA:29091"/>
        <dbReference type="Rhea" id="RHEA-COMP:9565"/>
        <dbReference type="Rhea" id="RHEA-COMP:9566"/>
        <dbReference type="ChEBI" id="CHEBI:15378"/>
        <dbReference type="ChEBI" id="CHEBI:16389"/>
        <dbReference type="ChEBI" id="CHEBI:17976"/>
        <dbReference type="ChEBI" id="CHEBI:57540"/>
        <dbReference type="ChEBI" id="CHEBI:57945"/>
        <dbReference type="EC" id="7.1.1.2"/>
    </reaction>
</comment>
<keyword evidence="15" id="KW-0830">Ubiquinone</keyword>
<organism evidence="17">
    <name type="scientific">Leptopelis vermiculatus</name>
    <name type="common">vermiculated tree frog</name>
    <dbReference type="NCBI Taxonomy" id="39602"/>
    <lineage>
        <taxon>Eukaryota</taxon>
        <taxon>Metazoa</taxon>
        <taxon>Chordata</taxon>
        <taxon>Craniata</taxon>
        <taxon>Vertebrata</taxon>
        <taxon>Euteleostomi</taxon>
        <taxon>Amphibia</taxon>
        <taxon>Batrachia</taxon>
        <taxon>Anura</taxon>
        <taxon>Neobatrachia</taxon>
        <taxon>Microhyloidea</taxon>
        <taxon>Arthroleptidae</taxon>
        <taxon>Leptopelis</taxon>
    </lineage>
</organism>
<evidence type="ECO:0000256" key="14">
    <source>
        <dbReference type="ARBA" id="ARBA00049551"/>
    </source>
</evidence>
<sequence length="163" mass="18065">MLFEICLLVGLLATASNPSPVYGAFGLVWGAGFGCLLLIDRGVTFLGIILFIIYLGGMMVVFGYSAALVGETYPKAWGSPIVITYLVLFTVFLIFSYELWVEFCVHLLRYFEFEGVEPHLVATSKIYSEGGWLLFLVGWGLLLTLFVVLEVVRGRYSGALRNV</sequence>
<dbReference type="EC" id="7.1.1.2" evidence="3 15"/>
<evidence type="ECO:0000313" key="17">
    <source>
        <dbReference type="EMBL" id="AGN71313.1"/>
    </source>
</evidence>
<dbReference type="AlphaFoldDB" id="S4V020"/>
<evidence type="ECO:0000256" key="13">
    <source>
        <dbReference type="ARBA" id="ARBA00023136"/>
    </source>
</evidence>
<comment type="function">
    <text evidence="15">Core subunit of the mitochondrial membrane respiratory chain NADH dehydrogenase (Complex I) which catalyzes electron transfer from NADH through the respiratory chain, using ubiquinone as an electron acceptor. Essential for the catalytic activity and assembly of complex I.</text>
</comment>
<evidence type="ECO:0000256" key="16">
    <source>
        <dbReference type="SAM" id="SignalP"/>
    </source>
</evidence>
<dbReference type="Gene3D" id="1.20.120.1200">
    <property type="entry name" value="NADH-ubiquinone/plastoquinone oxidoreductase chain 6, subunit NuoJ"/>
    <property type="match status" value="1"/>
</dbReference>
<feature type="chain" id="PRO_5004524546" description="NADH-ubiquinone oxidoreductase chain 6" evidence="16">
    <location>
        <begin position="24"/>
        <end position="163"/>
    </location>
</feature>
<evidence type="ECO:0000256" key="12">
    <source>
        <dbReference type="ARBA" id="ARBA00023128"/>
    </source>
</evidence>
<evidence type="ECO:0000256" key="4">
    <source>
        <dbReference type="ARBA" id="ARBA00021095"/>
    </source>
</evidence>
<keyword evidence="5 15" id="KW-0813">Transport</keyword>
<comment type="similarity">
    <text evidence="2 15">Belongs to the complex I subunit 6 family.</text>
</comment>
<evidence type="ECO:0000256" key="6">
    <source>
        <dbReference type="ARBA" id="ARBA00022660"/>
    </source>
</evidence>
<feature type="transmembrane region" description="Helical" evidence="15">
    <location>
        <begin position="81"/>
        <end position="100"/>
    </location>
</feature>